<protein>
    <submittedName>
        <fullName evidence="3">Uncharacterized protein</fullName>
    </submittedName>
</protein>
<evidence type="ECO:0000313" key="3">
    <source>
        <dbReference type="EMBL" id="KAK4210458.1"/>
    </source>
</evidence>
<reference evidence="3" key="1">
    <citation type="journal article" date="2023" name="Mol. Phylogenet. Evol.">
        <title>Genome-scale phylogeny and comparative genomics of the fungal order Sordariales.</title>
        <authorList>
            <person name="Hensen N."/>
            <person name="Bonometti L."/>
            <person name="Westerberg I."/>
            <person name="Brannstrom I.O."/>
            <person name="Guillou S."/>
            <person name="Cros-Aarteil S."/>
            <person name="Calhoun S."/>
            <person name="Haridas S."/>
            <person name="Kuo A."/>
            <person name="Mondo S."/>
            <person name="Pangilinan J."/>
            <person name="Riley R."/>
            <person name="LaButti K."/>
            <person name="Andreopoulos B."/>
            <person name="Lipzen A."/>
            <person name="Chen C."/>
            <person name="Yan M."/>
            <person name="Daum C."/>
            <person name="Ng V."/>
            <person name="Clum A."/>
            <person name="Steindorff A."/>
            <person name="Ohm R.A."/>
            <person name="Martin F."/>
            <person name="Silar P."/>
            <person name="Natvig D.O."/>
            <person name="Lalanne C."/>
            <person name="Gautier V."/>
            <person name="Ament-Velasquez S.L."/>
            <person name="Kruys A."/>
            <person name="Hutchinson M.I."/>
            <person name="Powell A.J."/>
            <person name="Barry K."/>
            <person name="Miller A.N."/>
            <person name="Grigoriev I.V."/>
            <person name="Debuchy R."/>
            <person name="Gladieux P."/>
            <person name="Hiltunen Thoren M."/>
            <person name="Johannesson H."/>
        </authorList>
    </citation>
    <scope>NUCLEOTIDE SEQUENCE</scope>
    <source>
        <strain evidence="3">PSN293</strain>
    </source>
</reference>
<keyword evidence="1" id="KW-0175">Coiled coil</keyword>
<sequence>MPHIVIYQDPRAVERNNFDIETRRMLAFVDRMDELAEEEPIKETFYDPANLPARPYGPLTEREMAIQLHAKGQGFQEAHELTHDEWKDYHEDWYEISTTVVRETDAREGRRHRAEIRRMKREIRELSALRDVQNAKFAVACASTTQLASKYFDDRKTGESTGQSLKFEPTTVARLGVIVKEIEEWTNVILLQNRVRDCPLAAVGTSKFVNKVLDEARRLMRTTTTIDETDDTQISRARDPTTGGFIVPSGVKQLSECAEDDPEDDPNAPSGVATKQWIH</sequence>
<name>A0AAN7B4C9_9PEZI</name>
<accession>A0AAN7B4C9</accession>
<feature type="coiled-coil region" evidence="1">
    <location>
        <begin position="109"/>
        <end position="136"/>
    </location>
</feature>
<keyword evidence="4" id="KW-1185">Reference proteome</keyword>
<feature type="region of interest" description="Disordered" evidence="2">
    <location>
        <begin position="255"/>
        <end position="279"/>
    </location>
</feature>
<comment type="caution">
    <text evidence="3">The sequence shown here is derived from an EMBL/GenBank/DDBJ whole genome shotgun (WGS) entry which is preliminary data.</text>
</comment>
<gene>
    <name evidence="3" type="ORF">QBC37DRAFT_377034</name>
</gene>
<reference evidence="3" key="2">
    <citation type="submission" date="2023-05" db="EMBL/GenBank/DDBJ databases">
        <authorList>
            <consortium name="Lawrence Berkeley National Laboratory"/>
            <person name="Steindorff A."/>
            <person name="Hensen N."/>
            <person name="Bonometti L."/>
            <person name="Westerberg I."/>
            <person name="Brannstrom I.O."/>
            <person name="Guillou S."/>
            <person name="Cros-Aarteil S."/>
            <person name="Calhoun S."/>
            <person name="Haridas S."/>
            <person name="Kuo A."/>
            <person name="Mondo S."/>
            <person name="Pangilinan J."/>
            <person name="Riley R."/>
            <person name="Labutti K."/>
            <person name="Andreopoulos B."/>
            <person name="Lipzen A."/>
            <person name="Chen C."/>
            <person name="Yanf M."/>
            <person name="Daum C."/>
            <person name="Ng V."/>
            <person name="Clum A."/>
            <person name="Ohm R."/>
            <person name="Martin F."/>
            <person name="Silar P."/>
            <person name="Natvig D."/>
            <person name="Lalanne C."/>
            <person name="Gautier V."/>
            <person name="Ament-Velasquez S.L."/>
            <person name="Kruys A."/>
            <person name="Hutchinson M.I."/>
            <person name="Powell A.J."/>
            <person name="Barry K."/>
            <person name="Miller A.N."/>
            <person name="Grigoriev I.V."/>
            <person name="Debuchy R."/>
            <person name="Gladieux P."/>
            <person name="Thoren M.H."/>
            <person name="Johannesson H."/>
        </authorList>
    </citation>
    <scope>NUCLEOTIDE SEQUENCE</scope>
    <source>
        <strain evidence="3">PSN293</strain>
    </source>
</reference>
<organism evidence="3 4">
    <name type="scientific">Rhypophila decipiens</name>
    <dbReference type="NCBI Taxonomy" id="261697"/>
    <lineage>
        <taxon>Eukaryota</taxon>
        <taxon>Fungi</taxon>
        <taxon>Dikarya</taxon>
        <taxon>Ascomycota</taxon>
        <taxon>Pezizomycotina</taxon>
        <taxon>Sordariomycetes</taxon>
        <taxon>Sordariomycetidae</taxon>
        <taxon>Sordariales</taxon>
        <taxon>Naviculisporaceae</taxon>
        <taxon>Rhypophila</taxon>
    </lineage>
</organism>
<feature type="compositionally biased region" description="Acidic residues" evidence="2">
    <location>
        <begin position="257"/>
        <end position="266"/>
    </location>
</feature>
<dbReference type="AlphaFoldDB" id="A0AAN7B4C9"/>
<evidence type="ECO:0000313" key="4">
    <source>
        <dbReference type="Proteomes" id="UP001301769"/>
    </source>
</evidence>
<evidence type="ECO:0000256" key="2">
    <source>
        <dbReference type="SAM" id="MobiDB-lite"/>
    </source>
</evidence>
<dbReference type="EMBL" id="MU858174">
    <property type="protein sequence ID" value="KAK4210458.1"/>
    <property type="molecule type" value="Genomic_DNA"/>
</dbReference>
<dbReference type="Proteomes" id="UP001301769">
    <property type="component" value="Unassembled WGS sequence"/>
</dbReference>
<proteinExistence type="predicted"/>
<evidence type="ECO:0000256" key="1">
    <source>
        <dbReference type="SAM" id="Coils"/>
    </source>
</evidence>